<keyword evidence="4 10" id="KW-0812">Transmembrane</keyword>
<evidence type="ECO:0000256" key="10">
    <source>
        <dbReference type="RuleBase" id="RU364005"/>
    </source>
</evidence>
<evidence type="ECO:0000313" key="12">
    <source>
        <dbReference type="Proteomes" id="UP001549047"/>
    </source>
</evidence>
<reference evidence="11 12" key="1">
    <citation type="submission" date="2024-06" db="EMBL/GenBank/DDBJ databases">
        <title>Genomic Encyclopedia of Type Strains, Phase IV (KMG-IV): sequencing the most valuable type-strain genomes for metagenomic binning, comparative biology and taxonomic classification.</title>
        <authorList>
            <person name="Goeker M."/>
        </authorList>
    </citation>
    <scope>NUCLEOTIDE SEQUENCE [LARGE SCALE GENOMIC DNA]</scope>
    <source>
        <strain evidence="11 12">DSM 29780</strain>
    </source>
</reference>
<gene>
    <name evidence="11" type="ORF">ABID16_001513</name>
</gene>
<sequence>MNIKSVLLGSSTAFAVVSGAQASDAMIAAAPEPMEYVNVCDAFGTGYFIFPAPKHACVSAVSFAGRSVAAITR</sequence>
<accession>A0ABV2IXQ3</accession>
<evidence type="ECO:0000256" key="9">
    <source>
        <dbReference type="ARBA" id="ARBA00023237"/>
    </source>
</evidence>
<keyword evidence="6 10" id="KW-0406">Ion transport</keyword>
<evidence type="ECO:0000313" key="11">
    <source>
        <dbReference type="EMBL" id="MET3613208.1"/>
    </source>
</evidence>
<name>A0ABV2IXQ3_9HYPH</name>
<keyword evidence="9 10" id="KW-0998">Cell outer membrane</keyword>
<keyword evidence="12" id="KW-1185">Reference proteome</keyword>
<comment type="similarity">
    <text evidence="1 10">Belongs to the alphaproteobacteria porin family.</text>
</comment>
<keyword evidence="3 10" id="KW-1134">Transmembrane beta strand</keyword>
<comment type="function">
    <text evidence="10">Forms passive diffusion pores that allow small molecular weight hydrophilic materials across the outer membrane.</text>
</comment>
<feature type="signal peptide" evidence="10">
    <location>
        <begin position="1"/>
        <end position="22"/>
    </location>
</feature>
<keyword evidence="7 10" id="KW-0626">Porin</keyword>
<evidence type="ECO:0000256" key="3">
    <source>
        <dbReference type="ARBA" id="ARBA00022452"/>
    </source>
</evidence>
<evidence type="ECO:0000256" key="6">
    <source>
        <dbReference type="ARBA" id="ARBA00023065"/>
    </source>
</evidence>
<evidence type="ECO:0000256" key="2">
    <source>
        <dbReference type="ARBA" id="ARBA00022448"/>
    </source>
</evidence>
<protein>
    <recommendedName>
        <fullName evidence="10">Porin</fullName>
    </recommendedName>
</protein>
<proteinExistence type="inferred from homology"/>
<organism evidence="11 12">
    <name type="scientific">Rhizobium aquaticum</name>
    <dbReference type="NCBI Taxonomy" id="1549636"/>
    <lineage>
        <taxon>Bacteria</taxon>
        <taxon>Pseudomonadati</taxon>
        <taxon>Pseudomonadota</taxon>
        <taxon>Alphaproteobacteria</taxon>
        <taxon>Hyphomicrobiales</taxon>
        <taxon>Rhizobiaceae</taxon>
        <taxon>Rhizobium/Agrobacterium group</taxon>
        <taxon>Rhizobium</taxon>
    </lineage>
</organism>
<comment type="caution">
    <text evidence="11">The sequence shown here is derived from an EMBL/GenBank/DDBJ whole genome shotgun (WGS) entry which is preliminary data.</text>
</comment>
<comment type="domain">
    <text evidence="10">Consists of 16-stranded beta-barrel sheets, with large surface-exposed loops, that form a transmembrane pore at the center of each barrel. The pore is partially ocluded by a peptide loop that folds into the pore lumen.</text>
</comment>
<dbReference type="Proteomes" id="UP001549047">
    <property type="component" value="Unassembled WGS sequence"/>
</dbReference>
<dbReference type="EMBL" id="JBEPMB010000001">
    <property type="protein sequence ID" value="MET3613208.1"/>
    <property type="molecule type" value="Genomic_DNA"/>
</dbReference>
<dbReference type="InterPro" id="IPR003684">
    <property type="entry name" value="Porin_alphabac"/>
</dbReference>
<dbReference type="Pfam" id="PF02530">
    <property type="entry name" value="Porin_2"/>
    <property type="match status" value="1"/>
</dbReference>
<keyword evidence="2 10" id="KW-0813">Transport</keyword>
<comment type="subcellular location">
    <subcellularLocation>
        <location evidence="10">Cell outer membrane</location>
        <topology evidence="10">Multi-pass membrane protein</topology>
    </subcellularLocation>
</comment>
<evidence type="ECO:0000256" key="7">
    <source>
        <dbReference type="ARBA" id="ARBA00023114"/>
    </source>
</evidence>
<evidence type="ECO:0000256" key="5">
    <source>
        <dbReference type="ARBA" id="ARBA00022729"/>
    </source>
</evidence>
<keyword evidence="8 10" id="KW-0472">Membrane</keyword>
<evidence type="ECO:0000256" key="8">
    <source>
        <dbReference type="ARBA" id="ARBA00023136"/>
    </source>
</evidence>
<evidence type="ECO:0000256" key="4">
    <source>
        <dbReference type="ARBA" id="ARBA00022692"/>
    </source>
</evidence>
<feature type="chain" id="PRO_5044975380" description="Porin" evidence="10">
    <location>
        <begin position="23"/>
        <end position="73"/>
    </location>
</feature>
<keyword evidence="5 10" id="KW-0732">Signal</keyword>
<evidence type="ECO:0000256" key="1">
    <source>
        <dbReference type="ARBA" id="ARBA00009521"/>
    </source>
</evidence>